<dbReference type="OrthoDB" id="5964061at2759"/>
<dbReference type="InterPro" id="IPR036364">
    <property type="entry name" value="SEA_dom_sf"/>
</dbReference>
<sequence length="287" mass="32444">MSSIMTFVMLMLNVCWCLSLIEANQFPFEVLLKENTQDLKWDENYANEKNEKFQNLANKVRSKLGILFRNATDITEIQVKKFREGSVYAEFTVSLTNNTNITQSYFTTALNNTNSSLDIYSSQPPRTIAADIELTSFVWKENYAISSSCDFSTVTKEIKESLFNIYKSVPGLIDLEMLDLKKAGDEKGNVEFKMLLDSASDVKVEDLEQMVKSNKAGKSLTGNMQFGEVSMKEVTIASDTDDGRKPSWVLILVAFSCLAIFALIVYFVYRVIAQSFAQPKFKLANND</sequence>
<keyword evidence="1" id="KW-0472">Membrane</keyword>
<dbReference type="InterPro" id="IPR000082">
    <property type="entry name" value="SEA_dom"/>
</dbReference>
<gene>
    <name evidence="5" type="primary">LOC116299376</name>
</gene>
<keyword evidence="4" id="KW-1185">Reference proteome</keyword>
<feature type="signal peptide" evidence="2">
    <location>
        <begin position="1"/>
        <end position="23"/>
    </location>
</feature>
<evidence type="ECO:0000256" key="1">
    <source>
        <dbReference type="SAM" id="Phobius"/>
    </source>
</evidence>
<reference evidence="5" key="1">
    <citation type="submission" date="2025-08" db="UniProtKB">
        <authorList>
            <consortium name="RefSeq"/>
        </authorList>
    </citation>
    <scope>IDENTIFICATION</scope>
    <source>
        <tissue evidence="5">Tentacle</tissue>
    </source>
</reference>
<evidence type="ECO:0000313" key="4">
    <source>
        <dbReference type="Proteomes" id="UP000515163"/>
    </source>
</evidence>
<dbReference type="SUPFAM" id="SSF82671">
    <property type="entry name" value="SEA domain"/>
    <property type="match status" value="1"/>
</dbReference>
<keyword evidence="1" id="KW-0812">Transmembrane</keyword>
<evidence type="ECO:0000313" key="5">
    <source>
        <dbReference type="RefSeq" id="XP_031563886.1"/>
    </source>
</evidence>
<name>A0A6P8I9J8_ACTTE</name>
<feature type="domain" description="SEA" evidence="3">
    <location>
        <begin position="24"/>
        <end position="134"/>
    </location>
</feature>
<evidence type="ECO:0000256" key="2">
    <source>
        <dbReference type="SAM" id="SignalP"/>
    </source>
</evidence>
<keyword evidence="1" id="KW-1133">Transmembrane helix</keyword>
<dbReference type="RefSeq" id="XP_031563886.1">
    <property type="nucleotide sequence ID" value="XM_031708026.1"/>
</dbReference>
<organism evidence="4 5">
    <name type="scientific">Actinia tenebrosa</name>
    <name type="common">Australian red waratah sea anemone</name>
    <dbReference type="NCBI Taxonomy" id="6105"/>
    <lineage>
        <taxon>Eukaryota</taxon>
        <taxon>Metazoa</taxon>
        <taxon>Cnidaria</taxon>
        <taxon>Anthozoa</taxon>
        <taxon>Hexacorallia</taxon>
        <taxon>Actiniaria</taxon>
        <taxon>Actiniidae</taxon>
        <taxon>Actinia</taxon>
    </lineage>
</organism>
<proteinExistence type="predicted"/>
<dbReference type="KEGG" id="aten:116299376"/>
<dbReference type="InParanoid" id="A0A6P8I9J8"/>
<feature type="transmembrane region" description="Helical" evidence="1">
    <location>
        <begin position="248"/>
        <end position="272"/>
    </location>
</feature>
<dbReference type="PROSITE" id="PS50024">
    <property type="entry name" value="SEA"/>
    <property type="match status" value="1"/>
</dbReference>
<dbReference type="Proteomes" id="UP000515163">
    <property type="component" value="Unplaced"/>
</dbReference>
<dbReference type="AlphaFoldDB" id="A0A6P8I9J8"/>
<accession>A0A6P8I9J8</accession>
<dbReference type="GeneID" id="116299376"/>
<feature type="chain" id="PRO_5028311667" evidence="2">
    <location>
        <begin position="24"/>
        <end position="287"/>
    </location>
</feature>
<protein>
    <submittedName>
        <fullName evidence="5">Uncharacterized protein LOC116299376 isoform X1</fullName>
    </submittedName>
</protein>
<dbReference type="Pfam" id="PF01390">
    <property type="entry name" value="SEA"/>
    <property type="match status" value="1"/>
</dbReference>
<evidence type="ECO:0000259" key="3">
    <source>
        <dbReference type="PROSITE" id="PS50024"/>
    </source>
</evidence>
<keyword evidence="2" id="KW-0732">Signal</keyword>